<dbReference type="Pfam" id="PF03551">
    <property type="entry name" value="PadR"/>
    <property type="match status" value="1"/>
</dbReference>
<dbReference type="GO" id="GO:0003677">
    <property type="term" value="F:DNA binding"/>
    <property type="evidence" value="ECO:0007669"/>
    <property type="project" value="UniProtKB-KW"/>
</dbReference>
<protein>
    <submittedName>
        <fullName evidence="2">DNA-binding PadR family transcriptional regulator</fullName>
    </submittedName>
</protein>
<dbReference type="SUPFAM" id="SSF46785">
    <property type="entry name" value="Winged helix' DNA-binding domain"/>
    <property type="match status" value="1"/>
</dbReference>
<evidence type="ECO:0000259" key="1">
    <source>
        <dbReference type="Pfam" id="PF03551"/>
    </source>
</evidence>
<gene>
    <name evidence="2" type="ORF">CLV35_2072</name>
</gene>
<dbReference type="Gene3D" id="1.10.10.10">
    <property type="entry name" value="Winged helix-like DNA-binding domain superfamily/Winged helix DNA-binding domain"/>
    <property type="match status" value="1"/>
</dbReference>
<dbReference type="InterPro" id="IPR005149">
    <property type="entry name" value="Tscrpt_reg_PadR_N"/>
</dbReference>
<name>A0A420XQL1_9ACTN</name>
<evidence type="ECO:0000313" key="3">
    <source>
        <dbReference type="Proteomes" id="UP000281955"/>
    </source>
</evidence>
<dbReference type="InterPro" id="IPR036388">
    <property type="entry name" value="WH-like_DNA-bd_sf"/>
</dbReference>
<dbReference type="AlphaFoldDB" id="A0A420XQL1"/>
<keyword evidence="2" id="KW-0238">DNA-binding</keyword>
<dbReference type="PANTHER" id="PTHR43252">
    <property type="entry name" value="TRANSCRIPTIONAL REGULATOR YQJI"/>
    <property type="match status" value="1"/>
</dbReference>
<evidence type="ECO:0000313" key="2">
    <source>
        <dbReference type="EMBL" id="RKS75598.1"/>
    </source>
</evidence>
<dbReference type="InterPro" id="IPR036390">
    <property type="entry name" value="WH_DNA-bd_sf"/>
</dbReference>
<sequence length="167" mass="18938">MSLRHALLGLLAAGPATGYELSRSFDASLRHAWHASHSQVYPELARLESLGLVEEVGQGPRRSRTWAITDAGRGELRRWLVDELPSRTQRSETALRWFLLPLLAPEERRRAVEREIRSVEESTAMLEGITAAMRDERAARTFEPTADLGLRLNEVMLAWLREQLPAE</sequence>
<keyword evidence="3" id="KW-1185">Reference proteome</keyword>
<dbReference type="RefSeq" id="WP_183061908.1">
    <property type="nucleotide sequence ID" value="NZ_RBWV01000011.1"/>
</dbReference>
<dbReference type="InParanoid" id="A0A420XQL1"/>
<dbReference type="Proteomes" id="UP000281955">
    <property type="component" value="Unassembled WGS sequence"/>
</dbReference>
<comment type="caution">
    <text evidence="2">The sequence shown here is derived from an EMBL/GenBank/DDBJ whole genome shotgun (WGS) entry which is preliminary data.</text>
</comment>
<dbReference type="PANTHER" id="PTHR43252:SF2">
    <property type="entry name" value="TRANSCRIPTION REGULATOR, PADR-LIKE FAMILY"/>
    <property type="match status" value="1"/>
</dbReference>
<dbReference type="EMBL" id="RBWV01000011">
    <property type="protein sequence ID" value="RKS75598.1"/>
    <property type="molecule type" value="Genomic_DNA"/>
</dbReference>
<proteinExistence type="predicted"/>
<accession>A0A420XQL1</accession>
<feature type="domain" description="Transcription regulator PadR N-terminal" evidence="1">
    <location>
        <begin position="7"/>
        <end position="77"/>
    </location>
</feature>
<organism evidence="2 3">
    <name type="scientific">Motilibacter peucedani</name>
    <dbReference type="NCBI Taxonomy" id="598650"/>
    <lineage>
        <taxon>Bacteria</taxon>
        <taxon>Bacillati</taxon>
        <taxon>Actinomycetota</taxon>
        <taxon>Actinomycetes</taxon>
        <taxon>Motilibacterales</taxon>
        <taxon>Motilibacteraceae</taxon>
        <taxon>Motilibacter</taxon>
    </lineage>
</organism>
<reference evidence="2 3" key="1">
    <citation type="submission" date="2018-10" db="EMBL/GenBank/DDBJ databases">
        <title>Genomic Encyclopedia of Archaeal and Bacterial Type Strains, Phase II (KMG-II): from individual species to whole genera.</title>
        <authorList>
            <person name="Goeker M."/>
        </authorList>
    </citation>
    <scope>NUCLEOTIDE SEQUENCE [LARGE SCALE GENOMIC DNA]</scope>
    <source>
        <strain evidence="2 3">RP-AC37</strain>
    </source>
</reference>